<dbReference type="GO" id="GO:0008962">
    <property type="term" value="F:phosphatidylglycerophosphatase activity"/>
    <property type="evidence" value="ECO:0007669"/>
    <property type="project" value="InterPro"/>
</dbReference>
<dbReference type="InterPro" id="IPR023214">
    <property type="entry name" value="HAD_sf"/>
</dbReference>
<keyword evidence="2" id="KW-1185">Reference proteome</keyword>
<organism evidence="1 2">
    <name type="scientific">Liquorilactobacillus mali KCTC 3596 = DSM 20444</name>
    <dbReference type="NCBI Taxonomy" id="1046596"/>
    <lineage>
        <taxon>Bacteria</taxon>
        <taxon>Bacillati</taxon>
        <taxon>Bacillota</taxon>
        <taxon>Bacilli</taxon>
        <taxon>Lactobacillales</taxon>
        <taxon>Lactobacillaceae</taxon>
        <taxon>Liquorilactobacillus</taxon>
    </lineage>
</organism>
<dbReference type="CDD" id="cd16416">
    <property type="entry name" value="HAD_BsYqeG-like"/>
    <property type="match status" value="1"/>
</dbReference>
<accession>A0A0R2ECM5</accession>
<reference evidence="1 2" key="1">
    <citation type="journal article" date="2015" name="Genome Announc.">
        <title>Expanding the biotechnology potential of lactobacilli through comparative genomics of 213 strains and associated genera.</title>
        <authorList>
            <person name="Sun Z."/>
            <person name="Harris H.M."/>
            <person name="McCann A."/>
            <person name="Guo C."/>
            <person name="Argimon S."/>
            <person name="Zhang W."/>
            <person name="Yang X."/>
            <person name="Jeffery I.B."/>
            <person name="Cooney J.C."/>
            <person name="Kagawa T.F."/>
            <person name="Liu W."/>
            <person name="Song Y."/>
            <person name="Salvetti E."/>
            <person name="Wrobel A."/>
            <person name="Rasinkangas P."/>
            <person name="Parkhill J."/>
            <person name="Rea M.C."/>
            <person name="O'Sullivan O."/>
            <person name="Ritari J."/>
            <person name="Douillard F.P."/>
            <person name="Paul Ross R."/>
            <person name="Yang R."/>
            <person name="Briner A.E."/>
            <person name="Felis G.E."/>
            <person name="de Vos W.M."/>
            <person name="Barrangou R."/>
            <person name="Klaenhammer T.R."/>
            <person name="Caufield P.W."/>
            <person name="Cui Y."/>
            <person name="Zhang H."/>
            <person name="O'Toole P.W."/>
        </authorList>
    </citation>
    <scope>NUCLEOTIDE SEQUENCE [LARGE SCALE GENOMIC DNA]</scope>
    <source>
        <strain evidence="1 2">DSM 20444</strain>
    </source>
</reference>
<dbReference type="InterPro" id="IPR006549">
    <property type="entry name" value="HAD-SF_hydro_IIIA"/>
</dbReference>
<protein>
    <submittedName>
        <fullName evidence="1">HAD superfamily hydrolase</fullName>
    </submittedName>
</protein>
<dbReference type="EMBL" id="AYYH01000009">
    <property type="protein sequence ID" value="KRN10506.1"/>
    <property type="molecule type" value="Genomic_DNA"/>
</dbReference>
<name>A0A0R2ECM5_9LACO</name>
<dbReference type="Pfam" id="PF13242">
    <property type="entry name" value="Hydrolase_like"/>
    <property type="match status" value="1"/>
</dbReference>
<keyword evidence="1" id="KW-0378">Hydrolase</keyword>
<dbReference type="InterPro" id="IPR010021">
    <property type="entry name" value="PGPP1/Gep4"/>
</dbReference>
<sequence>MNQMLTRFKPTWMITSIYEITPDEIKEMGIKVILTDLDNTLIAWNNPDGTPKLREWLEIMSNEKIPVVVVSNNNKKRVAQAVEPLGLPFIARAMKPLTKGINEAKKKLDLEDSQIVLVGDQLLTDVAAANAAKIRSIWVKPLVETDAWNTKLNRFLEKIIKKRLQKKNIIKKVWGHSLND</sequence>
<dbReference type="NCBIfam" id="TIGR01668">
    <property type="entry name" value="YqeG_hyp_ppase"/>
    <property type="match status" value="1"/>
</dbReference>
<dbReference type="InterPro" id="IPR036412">
    <property type="entry name" value="HAD-like_sf"/>
</dbReference>
<dbReference type="Gene3D" id="3.40.50.1000">
    <property type="entry name" value="HAD superfamily/HAD-like"/>
    <property type="match status" value="1"/>
</dbReference>
<evidence type="ECO:0000313" key="1">
    <source>
        <dbReference type="EMBL" id="KRN10506.1"/>
    </source>
</evidence>
<dbReference type="SUPFAM" id="SSF56784">
    <property type="entry name" value="HAD-like"/>
    <property type="match status" value="1"/>
</dbReference>
<comment type="caution">
    <text evidence="1">The sequence shown here is derived from an EMBL/GenBank/DDBJ whole genome shotgun (WGS) entry which is preliminary data.</text>
</comment>
<proteinExistence type="predicted"/>
<evidence type="ECO:0000313" key="2">
    <source>
        <dbReference type="Proteomes" id="UP000050898"/>
    </source>
</evidence>
<gene>
    <name evidence="1" type="ORF">FD00_GL002462</name>
</gene>
<dbReference type="AlphaFoldDB" id="A0A0R2ECM5"/>
<dbReference type="Proteomes" id="UP000050898">
    <property type="component" value="Unassembled WGS sequence"/>
</dbReference>
<dbReference type="PATRIC" id="fig|1046596.6.peg.2590"/>
<dbReference type="NCBIfam" id="TIGR01662">
    <property type="entry name" value="HAD-SF-IIIA"/>
    <property type="match status" value="1"/>
</dbReference>